<dbReference type="InterPro" id="IPR018379">
    <property type="entry name" value="BEN_domain"/>
</dbReference>
<reference evidence="3 4" key="1">
    <citation type="submission" date="2020-06" db="EMBL/GenBank/DDBJ databases">
        <authorList>
            <person name="Li R."/>
            <person name="Bekaert M."/>
        </authorList>
    </citation>
    <scope>NUCLEOTIDE SEQUENCE [LARGE SCALE GENOMIC DNA]</scope>
    <source>
        <strain evidence="4">wild</strain>
    </source>
</reference>
<dbReference type="EMBL" id="CACVKT020007742">
    <property type="protein sequence ID" value="CAC5410189.1"/>
    <property type="molecule type" value="Genomic_DNA"/>
</dbReference>
<keyword evidence="4" id="KW-1185">Reference proteome</keyword>
<feature type="domain" description="BEN" evidence="2">
    <location>
        <begin position="127"/>
        <end position="229"/>
    </location>
</feature>
<evidence type="ECO:0000313" key="3">
    <source>
        <dbReference type="EMBL" id="CAC5410189.1"/>
    </source>
</evidence>
<sequence length="232" mass="25978">MYAINGSSSDTPETAEVLDTGDYLTMKSRETELTSTHTPPSLPSTPKSSESLPNSLFLIRKRKRIGRNDSKPKKVRQEAVMLSIWDVVPDIPLTPTTTQIPDSPLPQPLTPTLHRRILSVHLFNDLPESVRLSEDDLSTLSCSGNNPGALGVLLLKHFYPELFTADQLRIYYSYRGGGKLSKRPLDDSRKAIIKRYVVTLFPSVNTESAYHAMVVVTINQYLCRPVQPEQKV</sequence>
<evidence type="ECO:0000256" key="1">
    <source>
        <dbReference type="SAM" id="MobiDB-lite"/>
    </source>
</evidence>
<evidence type="ECO:0000313" key="4">
    <source>
        <dbReference type="Proteomes" id="UP000507470"/>
    </source>
</evidence>
<feature type="region of interest" description="Disordered" evidence="1">
    <location>
        <begin position="1"/>
        <end position="53"/>
    </location>
</feature>
<feature type="compositionally biased region" description="Low complexity" evidence="1">
    <location>
        <begin position="33"/>
        <end position="53"/>
    </location>
</feature>
<accession>A0A6J8DQ33</accession>
<dbReference type="Proteomes" id="UP000507470">
    <property type="component" value="Unassembled WGS sequence"/>
</dbReference>
<dbReference type="AlphaFoldDB" id="A0A6J8DQ33"/>
<protein>
    <recommendedName>
        <fullName evidence="2">BEN domain-containing protein</fullName>
    </recommendedName>
</protein>
<dbReference type="PROSITE" id="PS51457">
    <property type="entry name" value="BEN"/>
    <property type="match status" value="1"/>
</dbReference>
<feature type="compositionally biased region" description="Polar residues" evidence="1">
    <location>
        <begin position="1"/>
        <end position="12"/>
    </location>
</feature>
<proteinExistence type="predicted"/>
<organism evidence="3 4">
    <name type="scientific">Mytilus coruscus</name>
    <name type="common">Sea mussel</name>
    <dbReference type="NCBI Taxonomy" id="42192"/>
    <lineage>
        <taxon>Eukaryota</taxon>
        <taxon>Metazoa</taxon>
        <taxon>Spiralia</taxon>
        <taxon>Lophotrochozoa</taxon>
        <taxon>Mollusca</taxon>
        <taxon>Bivalvia</taxon>
        <taxon>Autobranchia</taxon>
        <taxon>Pteriomorphia</taxon>
        <taxon>Mytilida</taxon>
        <taxon>Mytiloidea</taxon>
        <taxon>Mytilidae</taxon>
        <taxon>Mytilinae</taxon>
        <taxon>Mytilus</taxon>
    </lineage>
</organism>
<dbReference type="Pfam" id="PF10523">
    <property type="entry name" value="BEN"/>
    <property type="match status" value="1"/>
</dbReference>
<name>A0A6J8DQ33_MYTCO</name>
<gene>
    <name evidence="3" type="ORF">MCOR_43392</name>
</gene>
<dbReference type="OrthoDB" id="6161295at2759"/>
<dbReference type="GO" id="GO:0003677">
    <property type="term" value="F:DNA binding"/>
    <property type="evidence" value="ECO:0007669"/>
    <property type="project" value="InterPro"/>
</dbReference>
<evidence type="ECO:0000259" key="2">
    <source>
        <dbReference type="PROSITE" id="PS51457"/>
    </source>
</evidence>